<sequence>MNFPEAELLVAFGQEGLSFQTATTEILIKCVVEAVLGAFNATPRLPRGGPSESRVSTESIGAKRRRDLEEMPDDNNGGLWHRQLPRALAVVTGACLPNDILWVTRLNKLDLMRCYFSNIMLGMNLAATIWHCYEDASNALEKSSKAQKEAPVITEGHDRRMAYLEAAAEVLNARIAEDNEQTNLLKAISEAANKAL</sequence>
<feature type="region of interest" description="Disordered" evidence="1">
    <location>
        <begin position="47"/>
        <end position="76"/>
    </location>
</feature>
<evidence type="ECO:0000313" key="2">
    <source>
        <dbReference type="EMBL" id="KAJ4967682.1"/>
    </source>
</evidence>
<keyword evidence="3" id="KW-1185">Reference proteome</keyword>
<gene>
    <name evidence="2" type="ORF">NE237_014383</name>
</gene>
<name>A0A9Q0KC01_9MAGN</name>
<evidence type="ECO:0000313" key="3">
    <source>
        <dbReference type="Proteomes" id="UP001141806"/>
    </source>
</evidence>
<dbReference type="EMBL" id="JAMYWD010000006">
    <property type="protein sequence ID" value="KAJ4967682.1"/>
    <property type="molecule type" value="Genomic_DNA"/>
</dbReference>
<dbReference type="AlphaFoldDB" id="A0A9Q0KC01"/>
<proteinExistence type="predicted"/>
<accession>A0A9Q0KC01</accession>
<protein>
    <submittedName>
        <fullName evidence="2">Uncharacterized protein</fullName>
    </submittedName>
</protein>
<reference evidence="2" key="1">
    <citation type="journal article" date="2023" name="Plant J.">
        <title>The genome of the king protea, Protea cynaroides.</title>
        <authorList>
            <person name="Chang J."/>
            <person name="Duong T.A."/>
            <person name="Schoeman C."/>
            <person name="Ma X."/>
            <person name="Roodt D."/>
            <person name="Barker N."/>
            <person name="Li Z."/>
            <person name="Van de Peer Y."/>
            <person name="Mizrachi E."/>
        </authorList>
    </citation>
    <scope>NUCLEOTIDE SEQUENCE</scope>
    <source>
        <tissue evidence="2">Young leaves</tissue>
    </source>
</reference>
<dbReference type="Proteomes" id="UP001141806">
    <property type="component" value="Unassembled WGS sequence"/>
</dbReference>
<comment type="caution">
    <text evidence="2">The sequence shown here is derived from an EMBL/GenBank/DDBJ whole genome shotgun (WGS) entry which is preliminary data.</text>
</comment>
<evidence type="ECO:0000256" key="1">
    <source>
        <dbReference type="SAM" id="MobiDB-lite"/>
    </source>
</evidence>
<organism evidence="2 3">
    <name type="scientific">Protea cynaroides</name>
    <dbReference type="NCBI Taxonomy" id="273540"/>
    <lineage>
        <taxon>Eukaryota</taxon>
        <taxon>Viridiplantae</taxon>
        <taxon>Streptophyta</taxon>
        <taxon>Embryophyta</taxon>
        <taxon>Tracheophyta</taxon>
        <taxon>Spermatophyta</taxon>
        <taxon>Magnoliopsida</taxon>
        <taxon>Proteales</taxon>
        <taxon>Proteaceae</taxon>
        <taxon>Protea</taxon>
    </lineage>
</organism>